<feature type="binding site" evidence="10">
    <location>
        <begin position="443"/>
        <end position="444"/>
    </location>
    <ligand>
        <name>L-glutamate</name>
        <dbReference type="ChEBI" id="CHEBI:29985"/>
    </ligand>
</feature>
<evidence type="ECO:0000256" key="7">
    <source>
        <dbReference type="ARBA" id="ARBA00023315"/>
    </source>
</evidence>
<dbReference type="InterPro" id="IPR043138">
    <property type="entry name" value="GGT_lsub"/>
</dbReference>
<dbReference type="SUPFAM" id="SSF56235">
    <property type="entry name" value="N-terminal nucleophile aminohydrolases (Ntn hydrolases)"/>
    <property type="match status" value="1"/>
</dbReference>
<dbReference type="AlphaFoldDB" id="A0AAF1JTT1"/>
<evidence type="ECO:0000256" key="6">
    <source>
        <dbReference type="ARBA" id="ARBA00023145"/>
    </source>
</evidence>
<reference evidence="13" key="2">
    <citation type="journal article" date="2021" name="Syst. Appl. Microbiol.">
        <title>Roseomonas hellenica sp. nov., isolated from roots of wild-growing Alkanna tinctoria.</title>
        <authorList>
            <person name="Rat A."/>
            <person name="Naranjo H.D."/>
            <person name="Lebbe L."/>
            <person name="Cnockaert M."/>
            <person name="Krigas N."/>
            <person name="Grigoriadou K."/>
            <person name="Maloupa E."/>
            <person name="Willems A."/>
        </authorList>
    </citation>
    <scope>NUCLEOTIDE SEQUENCE</scope>
    <source>
        <strain evidence="13">LMG 28251</strain>
    </source>
</reference>
<keyword evidence="5 11" id="KW-0378">Hydrolase</keyword>
<feature type="binding site" evidence="10">
    <location>
        <position position="466"/>
    </location>
    <ligand>
        <name>L-glutamate</name>
        <dbReference type="ChEBI" id="CHEBI:29985"/>
    </ligand>
</feature>
<accession>A0AAF1JTT1</accession>
<dbReference type="InterPro" id="IPR029055">
    <property type="entry name" value="Ntn_hydrolases_N"/>
</dbReference>
<dbReference type="GO" id="GO:0006750">
    <property type="term" value="P:glutathione biosynthetic process"/>
    <property type="evidence" value="ECO:0007669"/>
    <property type="project" value="UniProtKB-KW"/>
</dbReference>
<dbReference type="EC" id="3.4.19.13" evidence="11"/>
<dbReference type="Pfam" id="PF01019">
    <property type="entry name" value="G_glu_transpept"/>
    <property type="match status" value="1"/>
</dbReference>
<comment type="catalytic activity">
    <reaction evidence="1 11">
        <text>an S-substituted glutathione + H2O = an S-substituted L-cysteinylglycine + L-glutamate</text>
        <dbReference type="Rhea" id="RHEA:59468"/>
        <dbReference type="ChEBI" id="CHEBI:15377"/>
        <dbReference type="ChEBI" id="CHEBI:29985"/>
        <dbReference type="ChEBI" id="CHEBI:90779"/>
        <dbReference type="ChEBI" id="CHEBI:143103"/>
        <dbReference type="EC" id="3.4.19.13"/>
    </reaction>
</comment>
<dbReference type="InterPro" id="IPR000101">
    <property type="entry name" value="GGT_peptidase"/>
</dbReference>
<dbReference type="Gene3D" id="1.10.246.130">
    <property type="match status" value="1"/>
</dbReference>
<organism evidence="13 14">
    <name type="scientific">Plastoroseomonas arctica</name>
    <dbReference type="NCBI Taxonomy" id="1509237"/>
    <lineage>
        <taxon>Bacteria</taxon>
        <taxon>Pseudomonadati</taxon>
        <taxon>Pseudomonadota</taxon>
        <taxon>Alphaproteobacteria</taxon>
        <taxon>Acetobacterales</taxon>
        <taxon>Acetobacteraceae</taxon>
        <taxon>Plastoroseomonas</taxon>
    </lineage>
</organism>
<dbReference type="GO" id="GO:0006751">
    <property type="term" value="P:glutathione catabolic process"/>
    <property type="evidence" value="ECO:0007669"/>
    <property type="project" value="UniProtKB-UniRule"/>
</dbReference>
<gene>
    <name evidence="13" type="primary">ggt</name>
    <name evidence="13" type="ORF">GXW79_00105</name>
</gene>
<evidence type="ECO:0000313" key="13">
    <source>
        <dbReference type="EMBL" id="MBR0653470.1"/>
    </source>
</evidence>
<evidence type="ECO:0000256" key="12">
    <source>
        <dbReference type="SAM" id="SignalP"/>
    </source>
</evidence>
<keyword evidence="7 11" id="KW-0012">Acyltransferase</keyword>
<keyword evidence="11" id="KW-0317">Glutathione biosynthesis</keyword>
<comment type="catalytic activity">
    <reaction evidence="8 11">
        <text>an N-terminal (5-L-glutamyl)-[peptide] + an alpha-amino acid = 5-L-glutamyl amino acid + an N-terminal L-alpha-aminoacyl-[peptide]</text>
        <dbReference type="Rhea" id="RHEA:23904"/>
        <dbReference type="Rhea" id="RHEA-COMP:9780"/>
        <dbReference type="Rhea" id="RHEA-COMP:9795"/>
        <dbReference type="ChEBI" id="CHEBI:77644"/>
        <dbReference type="ChEBI" id="CHEBI:78597"/>
        <dbReference type="ChEBI" id="CHEBI:78599"/>
        <dbReference type="ChEBI" id="CHEBI:78608"/>
        <dbReference type="EC" id="2.3.2.2"/>
    </reaction>
</comment>
<comment type="caution">
    <text evidence="13">The sequence shown here is derived from an EMBL/GenBank/DDBJ whole genome shotgun (WGS) entry which is preliminary data.</text>
</comment>
<dbReference type="EMBL" id="JAAEDH010000001">
    <property type="protein sequence ID" value="MBR0653470.1"/>
    <property type="molecule type" value="Genomic_DNA"/>
</dbReference>
<dbReference type="Gene3D" id="3.60.20.40">
    <property type="match status" value="1"/>
</dbReference>
<dbReference type="RefSeq" id="WP_211872179.1">
    <property type="nucleotide sequence ID" value="NZ_JAAEDH010000001.1"/>
</dbReference>
<comment type="subunit">
    <text evidence="11">This enzyme consists of two polypeptide chains, which are synthesized in precursor form from a single polypeptide.</text>
</comment>
<dbReference type="EC" id="2.3.2.2" evidence="11"/>
<comment type="catalytic activity">
    <reaction evidence="2 11">
        <text>glutathione + H2O = L-cysteinylglycine + L-glutamate</text>
        <dbReference type="Rhea" id="RHEA:28807"/>
        <dbReference type="ChEBI" id="CHEBI:15377"/>
        <dbReference type="ChEBI" id="CHEBI:29985"/>
        <dbReference type="ChEBI" id="CHEBI:57925"/>
        <dbReference type="ChEBI" id="CHEBI:61694"/>
        <dbReference type="EC" id="3.4.19.13"/>
    </reaction>
</comment>
<keyword evidence="4 11" id="KW-0808">Transferase</keyword>
<comment type="PTM">
    <text evidence="11">Cleaved by autocatalysis into a large and a small subunit.</text>
</comment>
<feature type="chain" id="PRO_5042122223" description="Glutathione hydrolase proenzyme" evidence="12">
    <location>
        <begin position="18"/>
        <end position="563"/>
    </location>
</feature>
<evidence type="ECO:0000256" key="4">
    <source>
        <dbReference type="ARBA" id="ARBA00022679"/>
    </source>
</evidence>
<sequence length="563" mass="59150">MRRLIFGFLLLALPASAQPLAQRHMVAAAHPLAAEAGLAMLRDGGTAIDAAVAVQMVLTLVEPQSSGIGGGALILHWDTAERRIAAIDGRETAPAAATPALFLRSGDPMAFADAVVGGRAVGVPGTVAALEAAHRLHGKLPWARLFEPAIALAEAGFTVSPRLAREIARDGRRLAEDPTARAYFFDARGQPVAAGTRLRNPALAATLRAIAAHGAAALHRGPIAADIADAVRGHPTNPGLMTMDDLAAYQPRLREPVCSEYRRRRVCGFPPPSSGGVAIGQILGVLEHFDMSHFAPNSLDAAHLIAEAGRLAFADRAAYLGDPDQVRVPVRGLLDRAYLTARAQLVDRLRAMPALPRAGNPPWREAAYAAQEEQPEHGTSHIAIVDEAGNAVSMTTTIEAVFGSQVMVRGFMLNNELTDFAFRPEVEGRPVANAVGAGKRPRSSMSPTLVFDEEGRLAFIVGSPGGARIIGFVARTLVGLLDWNLSPQAAIDLPHVLTLGATVELEAETPMAALGPALEAMGHRVVIGTLGSGLQAIRIRRDGSAVAIDGGADRRREGAALGE</sequence>
<dbReference type="InterPro" id="IPR051792">
    <property type="entry name" value="GGT_bact"/>
</dbReference>
<keyword evidence="12" id="KW-0732">Signal</keyword>
<feature type="signal peptide" evidence="12">
    <location>
        <begin position="1"/>
        <end position="17"/>
    </location>
</feature>
<evidence type="ECO:0000256" key="10">
    <source>
        <dbReference type="PIRSR" id="PIRSR600101-2"/>
    </source>
</evidence>
<evidence type="ECO:0000256" key="9">
    <source>
        <dbReference type="PIRSR" id="PIRSR600101-1"/>
    </source>
</evidence>
<feature type="binding site" evidence="10">
    <location>
        <position position="419"/>
    </location>
    <ligand>
        <name>L-glutamate</name>
        <dbReference type="ChEBI" id="CHEBI:29985"/>
    </ligand>
</feature>
<feature type="binding site" evidence="10">
    <location>
        <position position="90"/>
    </location>
    <ligand>
        <name>L-glutamate</name>
        <dbReference type="ChEBI" id="CHEBI:29985"/>
    </ligand>
</feature>
<proteinExistence type="inferred from homology"/>
<feature type="active site" description="Nucleophile" evidence="9">
    <location>
        <position position="379"/>
    </location>
</feature>
<dbReference type="PANTHER" id="PTHR43199:SF1">
    <property type="entry name" value="GLUTATHIONE HYDROLASE PROENZYME"/>
    <property type="match status" value="1"/>
</dbReference>
<evidence type="ECO:0000256" key="3">
    <source>
        <dbReference type="ARBA" id="ARBA00009381"/>
    </source>
</evidence>
<protein>
    <recommendedName>
        <fullName evidence="11">Glutathione hydrolase proenzyme</fullName>
        <ecNumber evidence="11">2.3.2.2</ecNumber>
        <ecNumber evidence="11">3.4.19.13</ecNumber>
    </recommendedName>
    <component>
        <recommendedName>
            <fullName evidence="11">Glutathione hydrolase large chain</fullName>
        </recommendedName>
    </component>
    <component>
        <recommendedName>
            <fullName evidence="11">Glutathione hydrolase small chain</fullName>
        </recommendedName>
    </component>
</protein>
<dbReference type="InterPro" id="IPR043137">
    <property type="entry name" value="GGT_ssub_C"/>
</dbReference>
<dbReference type="GO" id="GO:0103068">
    <property type="term" value="F:leukotriene C4 gamma-glutamyl transferase activity"/>
    <property type="evidence" value="ECO:0007669"/>
    <property type="project" value="UniProtKB-EC"/>
</dbReference>
<dbReference type="GO" id="GO:0036374">
    <property type="term" value="F:glutathione hydrolase activity"/>
    <property type="evidence" value="ECO:0007669"/>
    <property type="project" value="UniProtKB-UniRule"/>
</dbReference>
<evidence type="ECO:0000313" key="14">
    <source>
        <dbReference type="Proteomes" id="UP001196068"/>
    </source>
</evidence>
<keyword evidence="14" id="KW-1185">Reference proteome</keyword>
<reference evidence="13" key="1">
    <citation type="submission" date="2020-01" db="EMBL/GenBank/DDBJ databases">
        <authorList>
            <person name="Rat A."/>
        </authorList>
    </citation>
    <scope>NUCLEOTIDE SEQUENCE</scope>
    <source>
        <strain evidence="13">LMG 28251</strain>
    </source>
</reference>
<evidence type="ECO:0000256" key="8">
    <source>
        <dbReference type="ARBA" id="ARBA00047417"/>
    </source>
</evidence>
<evidence type="ECO:0000256" key="5">
    <source>
        <dbReference type="ARBA" id="ARBA00022801"/>
    </source>
</evidence>
<evidence type="ECO:0000256" key="2">
    <source>
        <dbReference type="ARBA" id="ARBA00001089"/>
    </source>
</evidence>
<dbReference type="Proteomes" id="UP001196068">
    <property type="component" value="Unassembled WGS sequence"/>
</dbReference>
<comment type="similarity">
    <text evidence="3 11">Belongs to the gamma-glutamyltransferase family.</text>
</comment>
<dbReference type="NCBIfam" id="TIGR00066">
    <property type="entry name" value="g_glut_trans"/>
    <property type="match status" value="1"/>
</dbReference>
<dbReference type="PRINTS" id="PR01210">
    <property type="entry name" value="GGTRANSPTASE"/>
</dbReference>
<keyword evidence="6 11" id="KW-0865">Zymogen</keyword>
<dbReference type="PANTHER" id="PTHR43199">
    <property type="entry name" value="GLUTATHIONE HYDROLASE"/>
    <property type="match status" value="1"/>
</dbReference>
<evidence type="ECO:0000256" key="11">
    <source>
        <dbReference type="RuleBase" id="RU368036"/>
    </source>
</evidence>
<name>A0AAF1JTT1_9PROT</name>
<evidence type="ECO:0000256" key="1">
    <source>
        <dbReference type="ARBA" id="ARBA00001049"/>
    </source>
</evidence>
<comment type="pathway">
    <text evidence="11">Sulfur metabolism; glutathione metabolism.</text>
</comment>